<proteinExistence type="predicted"/>
<gene>
    <name evidence="2" type="ORF">C6570_04630</name>
</gene>
<evidence type="ECO:0000313" key="2">
    <source>
        <dbReference type="EMBL" id="AVO33617.1"/>
    </source>
</evidence>
<dbReference type="KEGG" id="otk:C6570_04630"/>
<reference evidence="2 3" key="1">
    <citation type="submission" date="2018-03" db="EMBL/GenBank/DDBJ databases">
        <title>Genome sequencing of Ottowia sp.</title>
        <authorList>
            <person name="Kim S.-J."/>
            <person name="Heo J."/>
            <person name="Kwon S.-W."/>
        </authorList>
    </citation>
    <scope>NUCLEOTIDE SEQUENCE [LARGE SCALE GENOMIC DNA]</scope>
    <source>
        <strain evidence="2 3">KADR8-3</strain>
    </source>
</reference>
<keyword evidence="1" id="KW-0732">Signal</keyword>
<evidence type="ECO:0000313" key="3">
    <source>
        <dbReference type="Proteomes" id="UP000239709"/>
    </source>
</evidence>
<evidence type="ECO:0000256" key="1">
    <source>
        <dbReference type="SAM" id="SignalP"/>
    </source>
</evidence>
<protein>
    <recommendedName>
        <fullName evidence="4">DUF4082 domain-containing protein</fullName>
    </recommendedName>
</protein>
<evidence type="ECO:0008006" key="4">
    <source>
        <dbReference type="Google" id="ProtNLM"/>
    </source>
</evidence>
<keyword evidence="3" id="KW-1185">Reference proteome</keyword>
<dbReference type="EMBL" id="CP027666">
    <property type="protein sequence ID" value="AVO33617.1"/>
    <property type="molecule type" value="Genomic_DNA"/>
</dbReference>
<name>A0A2S0MCQ0_9BURK</name>
<feature type="signal peptide" evidence="1">
    <location>
        <begin position="1"/>
        <end position="23"/>
    </location>
</feature>
<accession>A0A2S0MCQ0</accession>
<dbReference type="AlphaFoldDB" id="A0A2S0MCQ0"/>
<dbReference type="RefSeq" id="WP_106702180.1">
    <property type="nucleotide sequence ID" value="NZ_CP027666.1"/>
</dbReference>
<organism evidence="2 3">
    <name type="scientific">Ottowia oryzae</name>
    <dbReference type="NCBI Taxonomy" id="2109914"/>
    <lineage>
        <taxon>Bacteria</taxon>
        <taxon>Pseudomonadati</taxon>
        <taxon>Pseudomonadota</taxon>
        <taxon>Betaproteobacteria</taxon>
        <taxon>Burkholderiales</taxon>
        <taxon>Comamonadaceae</taxon>
        <taxon>Ottowia</taxon>
    </lineage>
</organism>
<sequence length="146" mass="14788">MTRWIARFALMAAAWALSAAAWAQAVVAPGPSNNSQSVLMFDVQAVNALTVTGLSTNMNSSGTTSIEIWGRSGSHVGHTSSTSGWTLLGTTASFSAVSGTVYSIPLALSAPVPAGDTYAFMIRSTVNSISIGYANGAGTPGVTTVA</sequence>
<dbReference type="Proteomes" id="UP000239709">
    <property type="component" value="Chromosome"/>
</dbReference>
<feature type="chain" id="PRO_5015589647" description="DUF4082 domain-containing protein" evidence="1">
    <location>
        <begin position="24"/>
        <end position="146"/>
    </location>
</feature>